<evidence type="ECO:0000313" key="1">
    <source>
        <dbReference type="EMBL" id="BAF22643.2"/>
    </source>
</evidence>
<dbReference type="Gene3D" id="1.25.10.10">
    <property type="entry name" value="Leucine-rich Repeat Variant"/>
    <property type="match status" value="1"/>
</dbReference>
<dbReference type="KEGG" id="dosa:Os07g0693400"/>
<accession>Q0D3D0</accession>
<evidence type="ECO:0000313" key="2">
    <source>
        <dbReference type="Proteomes" id="UP000000763"/>
    </source>
</evidence>
<organism evidence="1 2">
    <name type="scientific">Oryza sativa subsp. japonica</name>
    <name type="common">Rice</name>
    <dbReference type="NCBI Taxonomy" id="39947"/>
    <lineage>
        <taxon>Eukaryota</taxon>
        <taxon>Viridiplantae</taxon>
        <taxon>Streptophyta</taxon>
        <taxon>Embryophyta</taxon>
        <taxon>Tracheophyta</taxon>
        <taxon>Spermatophyta</taxon>
        <taxon>Magnoliopsida</taxon>
        <taxon>Liliopsida</taxon>
        <taxon>Poales</taxon>
        <taxon>Poaceae</taxon>
        <taxon>BOP clade</taxon>
        <taxon>Oryzoideae</taxon>
        <taxon>Oryzeae</taxon>
        <taxon>Oryzinae</taxon>
        <taxon>Oryza</taxon>
        <taxon>Oryza sativa</taxon>
    </lineage>
</organism>
<protein>
    <submittedName>
        <fullName evidence="1">Os07g0693400 protein</fullName>
    </submittedName>
</protein>
<feature type="non-terminal residue" evidence="1">
    <location>
        <position position="1"/>
    </location>
</feature>
<dbReference type="AlphaFoldDB" id="Q0D3D0"/>
<proteinExistence type="predicted"/>
<dbReference type="Proteomes" id="UP000000763">
    <property type="component" value="Chromosome 7"/>
</dbReference>
<reference evidence="2" key="2">
    <citation type="journal article" date="2008" name="Nucleic Acids Res.">
        <title>The rice annotation project database (RAP-DB): 2008 update.</title>
        <authorList>
            <consortium name="The rice annotation project (RAP)"/>
        </authorList>
    </citation>
    <scope>GENOME REANNOTATION</scope>
    <source>
        <strain evidence="2">cv. Nipponbare</strain>
    </source>
</reference>
<name>Q0D3D0_ORYSJ</name>
<reference evidence="1 2" key="1">
    <citation type="journal article" date="2005" name="Nature">
        <title>The map-based sequence of the rice genome.</title>
        <authorList>
            <consortium name="International rice genome sequencing project (IRGSP)"/>
            <person name="Matsumoto T."/>
            <person name="Wu J."/>
            <person name="Kanamori H."/>
            <person name="Katayose Y."/>
            <person name="Fujisawa M."/>
            <person name="Namiki N."/>
            <person name="Mizuno H."/>
            <person name="Yamamoto K."/>
            <person name="Antonio B.A."/>
            <person name="Baba T."/>
            <person name="Sakata K."/>
            <person name="Nagamura Y."/>
            <person name="Aoki H."/>
            <person name="Arikawa K."/>
            <person name="Arita K."/>
            <person name="Bito T."/>
            <person name="Chiden Y."/>
            <person name="Fujitsuka N."/>
            <person name="Fukunaka R."/>
            <person name="Hamada M."/>
            <person name="Harada C."/>
            <person name="Hayashi A."/>
            <person name="Hijishita S."/>
            <person name="Honda M."/>
            <person name="Hosokawa S."/>
            <person name="Ichikawa Y."/>
            <person name="Idonuma A."/>
            <person name="Iijima M."/>
            <person name="Ikeda M."/>
            <person name="Ikeno M."/>
            <person name="Ito K."/>
            <person name="Ito S."/>
            <person name="Ito T."/>
            <person name="Ito Y."/>
            <person name="Ito Y."/>
            <person name="Iwabuchi A."/>
            <person name="Kamiya K."/>
            <person name="Karasawa W."/>
            <person name="Kurita K."/>
            <person name="Katagiri S."/>
            <person name="Kikuta A."/>
            <person name="Kobayashi H."/>
            <person name="Kobayashi N."/>
            <person name="Machita K."/>
            <person name="Maehara T."/>
            <person name="Masukawa M."/>
            <person name="Mizubayashi T."/>
            <person name="Mukai Y."/>
            <person name="Nagasaki H."/>
            <person name="Nagata Y."/>
            <person name="Naito S."/>
            <person name="Nakashima M."/>
            <person name="Nakama Y."/>
            <person name="Nakamichi Y."/>
            <person name="Nakamura M."/>
            <person name="Meguro A."/>
            <person name="Negishi M."/>
            <person name="Ohta I."/>
            <person name="Ohta T."/>
            <person name="Okamoto M."/>
            <person name="Ono N."/>
            <person name="Saji S."/>
            <person name="Sakaguchi M."/>
            <person name="Sakai K."/>
            <person name="Shibata M."/>
            <person name="Shimokawa T."/>
            <person name="Song J."/>
            <person name="Takazaki Y."/>
            <person name="Terasawa K."/>
            <person name="Tsugane M."/>
            <person name="Tsuji K."/>
            <person name="Ueda S."/>
            <person name="Waki K."/>
            <person name="Yamagata H."/>
            <person name="Yamamoto M."/>
            <person name="Yamamoto S."/>
            <person name="Yamane H."/>
            <person name="Yoshiki S."/>
            <person name="Yoshihara R."/>
            <person name="Yukawa K."/>
            <person name="Zhong H."/>
            <person name="Yano M."/>
            <person name="Yuan Q."/>
            <person name="Ouyang S."/>
            <person name="Liu J."/>
            <person name="Jones K.M."/>
            <person name="Gansberger K."/>
            <person name="Moffat K."/>
            <person name="Hill J."/>
            <person name="Bera J."/>
            <person name="Fadrosh D."/>
            <person name="Jin S."/>
            <person name="Johri S."/>
            <person name="Kim M."/>
            <person name="Overton L."/>
            <person name="Reardon M."/>
            <person name="Tsitrin T."/>
            <person name="Vuong H."/>
            <person name="Weaver B."/>
            <person name="Ciecko A."/>
            <person name="Tallon L."/>
            <person name="Jackson J."/>
            <person name="Pai G."/>
            <person name="Aken S.V."/>
            <person name="Utterback T."/>
            <person name="Reidmuller S."/>
            <person name="Feldblyum T."/>
            <person name="Hsiao J."/>
            <person name="Zismann V."/>
            <person name="Iobst S."/>
            <person name="de Vazeille A.R."/>
            <person name="Buell C.R."/>
            <person name="Ying K."/>
            <person name="Li Y."/>
            <person name="Lu T."/>
            <person name="Huang Y."/>
            <person name="Zhao Q."/>
            <person name="Feng Q."/>
            <person name="Zhang L."/>
            <person name="Zhu J."/>
            <person name="Weng Q."/>
            <person name="Mu J."/>
            <person name="Lu Y."/>
            <person name="Fan D."/>
            <person name="Liu Y."/>
            <person name="Guan J."/>
            <person name="Zhang Y."/>
            <person name="Yu S."/>
            <person name="Liu X."/>
            <person name="Zhang Y."/>
            <person name="Hong G."/>
            <person name="Han B."/>
            <person name="Choisne N."/>
            <person name="Demange N."/>
            <person name="Orjeda G."/>
            <person name="Samain S."/>
            <person name="Cattolico L."/>
            <person name="Pelletier E."/>
            <person name="Couloux A."/>
            <person name="Segurens B."/>
            <person name="Wincker P."/>
            <person name="D'Hont A."/>
            <person name="Scarpelli C."/>
            <person name="Weissenbach J."/>
            <person name="Salanoubat M."/>
            <person name="Quetier F."/>
            <person name="Yu Y."/>
            <person name="Kim H.R."/>
            <person name="Rambo T."/>
            <person name="Currie J."/>
            <person name="Collura K."/>
            <person name="Luo M."/>
            <person name="Yang T."/>
            <person name="Ammiraju J.S.S."/>
            <person name="Engler F."/>
            <person name="Soderlund C."/>
            <person name="Wing R.A."/>
            <person name="Palmer L.E."/>
            <person name="de la Bastide M."/>
            <person name="Spiegel L."/>
            <person name="Nascimento L."/>
            <person name="Zutavern T."/>
            <person name="O'Shaughnessy A."/>
            <person name="Dike S."/>
            <person name="Dedhia N."/>
            <person name="Preston R."/>
            <person name="Balija V."/>
            <person name="McCombie W.R."/>
            <person name="Chow T."/>
            <person name="Chen H."/>
            <person name="Chung M."/>
            <person name="Chen C."/>
            <person name="Shaw J."/>
            <person name="Wu H."/>
            <person name="Hsiao K."/>
            <person name="Chao Y."/>
            <person name="Chu M."/>
            <person name="Cheng C."/>
            <person name="Hour A."/>
            <person name="Lee P."/>
            <person name="Lin S."/>
            <person name="Lin Y."/>
            <person name="Liou J."/>
            <person name="Liu S."/>
            <person name="Hsing Y."/>
            <person name="Raghuvanshi S."/>
            <person name="Mohanty A."/>
            <person name="Bharti A.K."/>
            <person name="Gaur A."/>
            <person name="Gupta V."/>
            <person name="Kumar D."/>
            <person name="Ravi V."/>
            <person name="Vij S."/>
            <person name="Kapur A."/>
            <person name="Khurana P."/>
            <person name="Khurana P."/>
            <person name="Khurana J.P."/>
            <person name="Tyagi A.K."/>
            <person name="Gaikwad K."/>
            <person name="Singh A."/>
            <person name="Dalal V."/>
            <person name="Srivastava S."/>
            <person name="Dixit A."/>
            <person name="Pal A.K."/>
            <person name="Ghazi I.A."/>
            <person name="Yadav M."/>
            <person name="Pandit A."/>
            <person name="Bhargava A."/>
            <person name="Sureshbabu K."/>
            <person name="Batra K."/>
            <person name="Sharma T.R."/>
            <person name="Mohapatra T."/>
            <person name="Singh N.K."/>
            <person name="Messing J."/>
            <person name="Nelson A.B."/>
            <person name="Fuks G."/>
            <person name="Kavchok S."/>
            <person name="Keizer G."/>
            <person name="Linton E."/>
            <person name="Llaca V."/>
            <person name="Song R."/>
            <person name="Tanyolac B."/>
            <person name="Young S."/>
            <person name="Ho-Il K."/>
            <person name="Hahn J.H."/>
            <person name="Sangsakoo G."/>
            <person name="Vanavichit A."/>
            <person name="de Mattos Luiz.A.T."/>
            <person name="Zimmer P.D."/>
            <person name="Malone G."/>
            <person name="Dellagostin O."/>
            <person name="de Oliveira A.C."/>
            <person name="Bevan M."/>
            <person name="Bancroft I."/>
            <person name="Minx P."/>
            <person name="Cordum H."/>
            <person name="Wilson R."/>
            <person name="Cheng Z."/>
            <person name="Jin W."/>
            <person name="Jiang J."/>
            <person name="Leong S.A."/>
            <person name="Iwama H."/>
            <person name="Gojobori T."/>
            <person name="Itoh T."/>
            <person name="Niimura Y."/>
            <person name="Fujii Y."/>
            <person name="Habara T."/>
            <person name="Sakai H."/>
            <person name="Sato Y."/>
            <person name="Wilson G."/>
            <person name="Kumar K."/>
            <person name="McCouch S."/>
            <person name="Juretic N."/>
            <person name="Hoen D."/>
            <person name="Wright S."/>
            <person name="Bruskiewich R."/>
            <person name="Bureau T."/>
            <person name="Miyao A."/>
            <person name="Hirochika H."/>
            <person name="Nishikawa T."/>
            <person name="Kadowaki K."/>
            <person name="Sugiura M."/>
            <person name="Burr B."/>
            <person name="Sasaki T."/>
        </authorList>
    </citation>
    <scope>NUCLEOTIDE SEQUENCE [LARGE SCALE GENOMIC DNA]</scope>
    <source>
        <strain evidence="2">cv. Nipponbare</strain>
    </source>
</reference>
<dbReference type="InterPro" id="IPR011989">
    <property type="entry name" value="ARM-like"/>
</dbReference>
<dbReference type="EMBL" id="AP008213">
    <property type="protein sequence ID" value="BAF22643.2"/>
    <property type="molecule type" value="Genomic_DNA"/>
</dbReference>
<dbReference type="PANTHER" id="PTHR10997:SF7">
    <property type="entry name" value="IMPORTIN-11"/>
    <property type="match status" value="1"/>
</dbReference>
<sequence>GIPASGVCLPCSYALCSHFWILFAFLDSESFQFLSRYFIYTAKDLEEWSENPESFHHEQNLVQWTEKQRPCAEALFIVIFENYREVCTS</sequence>
<dbReference type="PANTHER" id="PTHR10997">
    <property type="entry name" value="IMPORTIN-7, 8, 11"/>
    <property type="match status" value="1"/>
</dbReference>
<gene>
    <name evidence="1" type="ordered locus">Os07g0693400</name>
</gene>